<evidence type="ECO:0000256" key="9">
    <source>
        <dbReference type="RuleBase" id="RU000304"/>
    </source>
</evidence>
<comment type="catalytic activity">
    <reaction evidence="6">
        <text>L-threonyl-[protein] + ATP = O-phospho-L-threonyl-[protein] + ADP + H(+)</text>
        <dbReference type="Rhea" id="RHEA:46608"/>
        <dbReference type="Rhea" id="RHEA-COMP:11060"/>
        <dbReference type="Rhea" id="RHEA-COMP:11605"/>
        <dbReference type="ChEBI" id="CHEBI:15378"/>
        <dbReference type="ChEBI" id="CHEBI:30013"/>
        <dbReference type="ChEBI" id="CHEBI:30616"/>
        <dbReference type="ChEBI" id="CHEBI:61977"/>
        <dbReference type="ChEBI" id="CHEBI:456216"/>
        <dbReference type="EC" id="2.7.11.1"/>
    </reaction>
</comment>
<evidence type="ECO:0000259" key="10">
    <source>
        <dbReference type="PROSITE" id="PS50011"/>
    </source>
</evidence>
<dbReference type="KEGG" id="olu:OSTLU_6189"/>
<keyword evidence="3 8" id="KW-0547">Nucleotide-binding</keyword>
<keyword evidence="2" id="KW-0808">Transferase</keyword>
<evidence type="ECO:0000256" key="2">
    <source>
        <dbReference type="ARBA" id="ARBA00022679"/>
    </source>
</evidence>
<dbReference type="FunFam" id="3.30.200.20:FF:000034">
    <property type="entry name" value="Kinase suppressor of Ras 1"/>
    <property type="match status" value="1"/>
</dbReference>
<dbReference type="PROSITE" id="PS00107">
    <property type="entry name" value="PROTEIN_KINASE_ATP"/>
    <property type="match status" value="1"/>
</dbReference>
<organism evidence="11 12">
    <name type="scientific">Ostreococcus lucimarinus (strain CCE9901)</name>
    <dbReference type="NCBI Taxonomy" id="436017"/>
    <lineage>
        <taxon>Eukaryota</taxon>
        <taxon>Viridiplantae</taxon>
        <taxon>Chlorophyta</taxon>
        <taxon>Mamiellophyceae</taxon>
        <taxon>Mamiellales</taxon>
        <taxon>Bathycoccaceae</taxon>
        <taxon>Ostreococcus</taxon>
    </lineage>
</organism>
<dbReference type="PRINTS" id="PR00109">
    <property type="entry name" value="TYRKINASE"/>
</dbReference>
<evidence type="ECO:0000256" key="1">
    <source>
        <dbReference type="ARBA" id="ARBA00022527"/>
    </source>
</evidence>
<comment type="catalytic activity">
    <reaction evidence="7">
        <text>L-seryl-[protein] + ATP = O-phospho-L-seryl-[protein] + ADP + H(+)</text>
        <dbReference type="Rhea" id="RHEA:17989"/>
        <dbReference type="Rhea" id="RHEA-COMP:9863"/>
        <dbReference type="Rhea" id="RHEA-COMP:11604"/>
        <dbReference type="ChEBI" id="CHEBI:15378"/>
        <dbReference type="ChEBI" id="CHEBI:29999"/>
        <dbReference type="ChEBI" id="CHEBI:30616"/>
        <dbReference type="ChEBI" id="CHEBI:83421"/>
        <dbReference type="ChEBI" id="CHEBI:456216"/>
        <dbReference type="EC" id="2.7.11.1"/>
    </reaction>
</comment>
<dbReference type="Gene3D" id="3.30.200.20">
    <property type="entry name" value="Phosphorylase Kinase, domain 1"/>
    <property type="match status" value="1"/>
</dbReference>
<evidence type="ECO:0000313" key="11">
    <source>
        <dbReference type="EMBL" id="ABP01088.1"/>
    </source>
</evidence>
<dbReference type="PANTHER" id="PTHR44329">
    <property type="entry name" value="SERINE/THREONINE-PROTEIN KINASE TNNI3K-RELATED"/>
    <property type="match status" value="1"/>
</dbReference>
<dbReference type="InterPro" id="IPR001245">
    <property type="entry name" value="Ser-Thr/Tyr_kinase_cat_dom"/>
</dbReference>
<keyword evidence="5 8" id="KW-0067">ATP-binding</keyword>
<dbReference type="OMA" id="HDEWTID"/>
<keyword evidence="4" id="KW-0418">Kinase</keyword>
<evidence type="ECO:0000256" key="7">
    <source>
        <dbReference type="ARBA" id="ARBA00048679"/>
    </source>
</evidence>
<dbReference type="eggNOG" id="KOG0192">
    <property type="taxonomic scope" value="Eukaryota"/>
</dbReference>
<dbReference type="CDD" id="cd13999">
    <property type="entry name" value="STKc_MAP3K-like"/>
    <property type="match status" value="1"/>
</dbReference>
<dbReference type="STRING" id="436017.A4SBG1"/>
<feature type="domain" description="Protein kinase" evidence="10">
    <location>
        <begin position="9"/>
        <end position="272"/>
    </location>
</feature>
<dbReference type="InterPro" id="IPR000719">
    <property type="entry name" value="Prot_kinase_dom"/>
</dbReference>
<dbReference type="GO" id="GO:0004674">
    <property type="term" value="F:protein serine/threonine kinase activity"/>
    <property type="evidence" value="ECO:0007669"/>
    <property type="project" value="UniProtKB-KW"/>
</dbReference>
<evidence type="ECO:0000256" key="8">
    <source>
        <dbReference type="PROSITE-ProRule" id="PRU10141"/>
    </source>
</evidence>
<dbReference type="InterPro" id="IPR051681">
    <property type="entry name" value="Ser/Thr_Kinases-Pseudokinases"/>
</dbReference>
<dbReference type="SMR" id="A4SBG1"/>
<keyword evidence="1 9" id="KW-0723">Serine/threonine-protein kinase</keyword>
<protein>
    <recommendedName>
        <fullName evidence="10">Protein kinase domain-containing protein</fullName>
    </recommendedName>
</protein>
<dbReference type="PIRSF" id="PIRSF000654">
    <property type="entry name" value="Integrin-linked_kinase"/>
    <property type="match status" value="1"/>
</dbReference>
<dbReference type="GO" id="GO:0005524">
    <property type="term" value="F:ATP binding"/>
    <property type="evidence" value="ECO:0007669"/>
    <property type="project" value="UniProtKB-UniRule"/>
</dbReference>
<reference evidence="11 12" key="1">
    <citation type="journal article" date="2007" name="Proc. Natl. Acad. Sci. U.S.A.">
        <title>The tiny eukaryote Ostreococcus provides genomic insights into the paradox of plankton speciation.</title>
        <authorList>
            <person name="Palenik B."/>
            <person name="Grimwood J."/>
            <person name="Aerts A."/>
            <person name="Rouze P."/>
            <person name="Salamov A."/>
            <person name="Putnam N."/>
            <person name="Dupont C."/>
            <person name="Jorgensen R."/>
            <person name="Derelle E."/>
            <person name="Rombauts S."/>
            <person name="Zhou K."/>
            <person name="Otillar R."/>
            <person name="Merchant S.S."/>
            <person name="Podell S."/>
            <person name="Gaasterland T."/>
            <person name="Napoli C."/>
            <person name="Gendler K."/>
            <person name="Manuell A."/>
            <person name="Tai V."/>
            <person name="Vallon O."/>
            <person name="Piganeau G."/>
            <person name="Jancek S."/>
            <person name="Heijde M."/>
            <person name="Jabbari K."/>
            <person name="Bowler C."/>
            <person name="Lohr M."/>
            <person name="Robbens S."/>
            <person name="Werner G."/>
            <person name="Dubchak I."/>
            <person name="Pazour G.J."/>
            <person name="Ren Q."/>
            <person name="Paulsen I."/>
            <person name="Delwiche C."/>
            <person name="Schmutz J."/>
            <person name="Rokhsar D."/>
            <person name="Van de Peer Y."/>
            <person name="Moreau H."/>
            <person name="Grigoriev I.V."/>
        </authorList>
    </citation>
    <scope>NUCLEOTIDE SEQUENCE [LARGE SCALE GENOMIC DNA]</scope>
    <source>
        <strain evidence="11 12">CCE9901</strain>
    </source>
</reference>
<feature type="non-terminal residue" evidence="11">
    <location>
        <position position="272"/>
    </location>
</feature>
<gene>
    <name evidence="11" type="ORF">OSTLU_6189</name>
</gene>
<name>A4SBG1_OSTLU</name>
<dbReference type="SMART" id="SM00220">
    <property type="entry name" value="S_TKc"/>
    <property type="match status" value="1"/>
</dbReference>
<dbReference type="InterPro" id="IPR011009">
    <property type="entry name" value="Kinase-like_dom_sf"/>
</dbReference>
<evidence type="ECO:0000313" key="12">
    <source>
        <dbReference type="Proteomes" id="UP000001568"/>
    </source>
</evidence>
<dbReference type="InterPro" id="IPR008271">
    <property type="entry name" value="Ser/Thr_kinase_AS"/>
</dbReference>
<feature type="non-terminal residue" evidence="11">
    <location>
        <position position="1"/>
    </location>
</feature>
<dbReference type="GeneID" id="5006828"/>
<feature type="binding site" evidence="8">
    <location>
        <position position="36"/>
    </location>
    <ligand>
        <name>ATP</name>
        <dbReference type="ChEBI" id="CHEBI:30616"/>
    </ligand>
</feature>
<dbReference type="HOGENOM" id="CLU_000288_7_35_1"/>
<dbReference type="Gene3D" id="1.10.510.10">
    <property type="entry name" value="Transferase(Phosphotransferase) domain 1"/>
    <property type="match status" value="1"/>
</dbReference>
<dbReference type="InterPro" id="IPR017441">
    <property type="entry name" value="Protein_kinase_ATP_BS"/>
</dbReference>
<accession>A4SBG1</accession>
<evidence type="ECO:0000256" key="3">
    <source>
        <dbReference type="ARBA" id="ARBA00022741"/>
    </source>
</evidence>
<dbReference type="Pfam" id="PF07714">
    <property type="entry name" value="PK_Tyr_Ser-Thr"/>
    <property type="match status" value="1"/>
</dbReference>
<dbReference type="Proteomes" id="UP000001568">
    <property type="component" value="Chromosome 20"/>
</dbReference>
<evidence type="ECO:0000256" key="4">
    <source>
        <dbReference type="ARBA" id="ARBA00022777"/>
    </source>
</evidence>
<sequence length="272" mass="30465">FEEIPLDHLEFGRQIGRGAFGEVFRGKYRGTDVAIKRLCVLSDVSDERGLAEFKRELSFLTRLRHRHIVQFIGASTAPPNLCIIMDYCDKGSLYAYLHNPNKTLSAFKVLKWMSEAAKGLVYLHASDIIHRDVKSGNLFIDDGGSIKLGDFGLSKFHTGASTSGGMMSLVGTYQFMAPELLEGQPRYTTAVDVYSFAVVMWECLTREDPFSGLSPMQIVAALLRGERPSLDDASKFAVRLPEEYIAVIARCWRADALERPTMEDIAPELERM</sequence>
<dbReference type="SUPFAM" id="SSF56112">
    <property type="entry name" value="Protein kinase-like (PK-like)"/>
    <property type="match status" value="1"/>
</dbReference>
<dbReference type="AlphaFoldDB" id="A4SBG1"/>
<comment type="similarity">
    <text evidence="9">Belongs to the protein kinase superfamily.</text>
</comment>
<dbReference type="PROSITE" id="PS00108">
    <property type="entry name" value="PROTEIN_KINASE_ST"/>
    <property type="match status" value="1"/>
</dbReference>
<keyword evidence="12" id="KW-1185">Reference proteome</keyword>
<evidence type="ECO:0000256" key="6">
    <source>
        <dbReference type="ARBA" id="ARBA00047899"/>
    </source>
</evidence>
<dbReference type="OrthoDB" id="547759at2759"/>
<dbReference type="EMBL" id="CP000600">
    <property type="protein sequence ID" value="ABP01088.1"/>
    <property type="molecule type" value="Genomic_DNA"/>
</dbReference>
<dbReference type="Gramene" id="ABP01088">
    <property type="protein sequence ID" value="ABP01088"/>
    <property type="gene ID" value="OSTLU_6189"/>
</dbReference>
<evidence type="ECO:0000256" key="5">
    <source>
        <dbReference type="ARBA" id="ARBA00022840"/>
    </source>
</evidence>
<dbReference type="PANTHER" id="PTHR44329:SF288">
    <property type="entry name" value="MITOGEN-ACTIVATED PROTEIN KINASE KINASE KINASE 20"/>
    <property type="match status" value="1"/>
</dbReference>
<proteinExistence type="inferred from homology"/>
<dbReference type="RefSeq" id="XP_001422771.1">
    <property type="nucleotide sequence ID" value="XM_001422734.1"/>
</dbReference>
<dbReference type="PROSITE" id="PS50011">
    <property type="entry name" value="PROTEIN_KINASE_DOM"/>
    <property type="match status" value="1"/>
</dbReference>